<sequence length="34" mass="3917">MIILVTPYTSCHSKPVGKLQIWSDSIYCRTIQYA</sequence>
<dbReference type="EMBL" id="GBRH01245928">
    <property type="protein sequence ID" value="JAD51967.1"/>
    <property type="molecule type" value="Transcribed_RNA"/>
</dbReference>
<reference evidence="1" key="2">
    <citation type="journal article" date="2015" name="Data Brief">
        <title>Shoot transcriptome of the giant reed, Arundo donax.</title>
        <authorList>
            <person name="Barrero R.A."/>
            <person name="Guerrero F.D."/>
            <person name="Moolhuijzen P."/>
            <person name="Goolsby J.A."/>
            <person name="Tidwell J."/>
            <person name="Bellgard S.E."/>
            <person name="Bellgard M.I."/>
        </authorList>
    </citation>
    <scope>NUCLEOTIDE SEQUENCE</scope>
    <source>
        <tissue evidence="1">Shoot tissue taken approximately 20 cm above the soil surface</tissue>
    </source>
</reference>
<organism evidence="1">
    <name type="scientific">Arundo donax</name>
    <name type="common">Giant reed</name>
    <name type="synonym">Donax arundinaceus</name>
    <dbReference type="NCBI Taxonomy" id="35708"/>
    <lineage>
        <taxon>Eukaryota</taxon>
        <taxon>Viridiplantae</taxon>
        <taxon>Streptophyta</taxon>
        <taxon>Embryophyta</taxon>
        <taxon>Tracheophyta</taxon>
        <taxon>Spermatophyta</taxon>
        <taxon>Magnoliopsida</taxon>
        <taxon>Liliopsida</taxon>
        <taxon>Poales</taxon>
        <taxon>Poaceae</taxon>
        <taxon>PACMAD clade</taxon>
        <taxon>Arundinoideae</taxon>
        <taxon>Arundineae</taxon>
        <taxon>Arundo</taxon>
    </lineage>
</organism>
<name>A0A0A9AY05_ARUDO</name>
<reference evidence="1" key="1">
    <citation type="submission" date="2014-09" db="EMBL/GenBank/DDBJ databases">
        <authorList>
            <person name="Magalhaes I.L.F."/>
            <person name="Oliveira U."/>
            <person name="Santos F.R."/>
            <person name="Vidigal T.H.D.A."/>
            <person name="Brescovit A.D."/>
            <person name="Santos A.J."/>
        </authorList>
    </citation>
    <scope>NUCLEOTIDE SEQUENCE</scope>
    <source>
        <tissue evidence="1">Shoot tissue taken approximately 20 cm above the soil surface</tissue>
    </source>
</reference>
<evidence type="ECO:0000313" key="1">
    <source>
        <dbReference type="EMBL" id="JAD51967.1"/>
    </source>
</evidence>
<dbReference type="AlphaFoldDB" id="A0A0A9AY05"/>
<accession>A0A0A9AY05</accession>
<protein>
    <submittedName>
        <fullName evidence="1">Uncharacterized protein</fullName>
    </submittedName>
</protein>
<proteinExistence type="predicted"/>